<dbReference type="InterPro" id="IPR049552">
    <property type="entry name" value="PKS_DH_N"/>
</dbReference>
<name>A0ABQ2XWV3_9ACTN</name>
<feature type="active site" description="Proton donor; for dehydratase activity" evidence="10">
    <location>
        <position position="1132"/>
    </location>
</feature>
<keyword evidence="3" id="KW-0596">Phosphopantetheine</keyword>
<dbReference type="SUPFAM" id="SSF52151">
    <property type="entry name" value="FabD/lysophospholipase-like"/>
    <property type="match status" value="2"/>
</dbReference>
<comment type="caution">
    <text evidence="14">The sequence shown here is derived from an EMBL/GenBank/DDBJ whole genome shotgun (WGS) entry which is preliminary data.</text>
</comment>
<evidence type="ECO:0000256" key="4">
    <source>
        <dbReference type="ARBA" id="ARBA00022553"/>
    </source>
</evidence>
<keyword evidence="7" id="KW-0045">Antibiotic biosynthesis</keyword>
<dbReference type="SMART" id="SM00825">
    <property type="entry name" value="PKS_KS"/>
    <property type="match status" value="2"/>
</dbReference>
<accession>A0ABQ2XWV3</accession>
<evidence type="ECO:0000259" key="13">
    <source>
        <dbReference type="PROSITE" id="PS52019"/>
    </source>
</evidence>
<dbReference type="PROSITE" id="PS00606">
    <property type="entry name" value="KS3_1"/>
    <property type="match status" value="2"/>
</dbReference>
<dbReference type="PANTHER" id="PTHR43775:SF51">
    <property type="entry name" value="INACTIVE PHENOLPHTHIOCEROL SYNTHESIS POLYKETIDE SYNTHASE TYPE I PKS1-RELATED"/>
    <property type="match status" value="1"/>
</dbReference>
<dbReference type="InterPro" id="IPR049551">
    <property type="entry name" value="PKS_DH_C"/>
</dbReference>
<keyword evidence="4" id="KW-0597">Phosphoprotein</keyword>
<evidence type="ECO:0000256" key="2">
    <source>
        <dbReference type="ARBA" id="ARBA00004792"/>
    </source>
</evidence>
<dbReference type="SMART" id="SM01294">
    <property type="entry name" value="PKS_PP_betabranch"/>
    <property type="match status" value="2"/>
</dbReference>
<evidence type="ECO:0000256" key="8">
    <source>
        <dbReference type="ARBA" id="ARBA00023268"/>
    </source>
</evidence>
<protein>
    <submittedName>
        <fullName evidence="14">Polyketide synthase</fullName>
    </submittedName>
</protein>
<dbReference type="Pfam" id="PF08990">
    <property type="entry name" value="Docking"/>
    <property type="match status" value="1"/>
</dbReference>
<dbReference type="Pfam" id="PF21089">
    <property type="entry name" value="PKS_DH_N"/>
    <property type="match status" value="2"/>
</dbReference>
<dbReference type="CDD" id="cd08956">
    <property type="entry name" value="KR_3_FAS_SDR_x"/>
    <property type="match status" value="2"/>
</dbReference>
<feature type="domain" description="PKS/mFAS DH" evidence="13">
    <location>
        <begin position="2690"/>
        <end position="2978"/>
    </location>
</feature>
<feature type="domain" description="Ketosynthase family 3 (KS3)" evidence="12">
    <location>
        <begin position="33"/>
        <end position="459"/>
    </location>
</feature>
<dbReference type="SUPFAM" id="SSF55048">
    <property type="entry name" value="Probable ACP-binding domain of malonyl-CoA ACP transacylase"/>
    <property type="match status" value="2"/>
</dbReference>
<reference evidence="15" key="1">
    <citation type="journal article" date="2019" name="Int. J. Syst. Evol. Microbiol.">
        <title>The Global Catalogue of Microorganisms (GCM) 10K type strain sequencing project: providing services to taxonomists for standard genome sequencing and annotation.</title>
        <authorList>
            <consortium name="The Broad Institute Genomics Platform"/>
            <consortium name="The Broad Institute Genome Sequencing Center for Infectious Disease"/>
            <person name="Wu L."/>
            <person name="Ma J."/>
        </authorList>
    </citation>
    <scope>NUCLEOTIDE SEQUENCE [LARGE SCALE GENOMIC DNA]</scope>
    <source>
        <strain evidence="15">JCM 4866</strain>
    </source>
</reference>
<feature type="domain" description="Carrier" evidence="11">
    <location>
        <begin position="1698"/>
        <end position="1773"/>
    </location>
</feature>
<feature type="region of interest" description="N-terminal hotdog fold" evidence="10">
    <location>
        <begin position="932"/>
        <end position="1057"/>
    </location>
</feature>
<gene>
    <name evidence="14" type="ORF">GCM10010383_78410</name>
</gene>
<sequence length="3642" mass="378382">MVADEKLLEYLKRVTADLHQTRQRLREVESEEQQPIAIVATSCRFPGGIASPEDLWRLVAEDGDAMAPFPDDRGWDTTRLYDADPDAAGTSYVRSGGFLDGATEFDPGLFGISPREALSMDPQQRLLLETAWEAFERAGIDPLSLSGERVGVFAGSSGQDYASLLQFSPDSVEGYGLTGTAASVVSGRLSYTFGLEGPAVTVDTACSSSLVALHLAAHALRQGECSLALAGGVTIMSTPGAFIEFSRQRGLATDGRCKAFAKAADGTGWAEGAGLLLLERLSDARRHGHQVLAVVRGSAVNQDGASNGLTAPNGPSQQRVIQDALANAGLSPADVDAVEAHGTGTTLGDPIEAQALLATYGQNRPADRPLLLGSVKSNIGHTQAAAGVAGIIKMVEAMRHGTLPRSLHIDEPTPHVDWSAGAVRLLTEPTPWPATDRPKRFGISSFGMSGTNAHTVIEEAPAPEDPAPRETGPEAELPLLPWTVSGKTEQALLEQAAQVLSYAETTDASPLDTAFSLATGRAALDHRAAVVGTDRESLLRGLRALVSGEPAAGVTRGTAPESGLLGFLFSGQGSQRARMGRELHAAFPVFAEAFDAVCAELDRHLDQPLRKVVFDGGDLLDQTQFTQAGLFALEVALFELVTSWGVKPDYLLGHSIGELSAAYVAGVLSLEDAAALVAARGRLMQALPTGGAMVSLQATEDEVLPLLVEGVSVAALNGPRSTVVSGDEDAVLEIAAHFEGEGRKTKRLRVSHAFHSPHMDAMLEEFGKFAGTLEFHAPELPIVSNVTGGVIAAKELADPDYWVRHVRAAVRFHDGIRALVGHGVTAFLEIGPGGVLTALGQDCLTDLAAGAAEPAFVPALRTDRPEGQALVTALAELHVHGSGPDWKTLFEGTGAHVTALPTYAFQRASYWPKLSAAWAGDATAMGLRSAEHPLLSAAVALAGDDGMLFTGRLSPQTHPWLADHTVLGTVLLPGTAFVELAVHAGDQLGCAQVVELNLEAPLILPAEGGIAVQMSVGTPDESGHRELYVHSRADDAQSEDGWIRNASGVLAPGQAAAPDWSDFTAWPPPEAVEIPMDDFYARLDAANYGYGPAFQGLRSVWRRGEEVFAEVRLPEEPAAEAGRFGLHPALFDAAMHSRAMLGSGDDTESGQERLPFSWTGVSLYAAGAAALRVRLTPTGSHTVSVALADDTGAPVASVEATALRPVSAEQLDVARGAHHDRLFRVEWPVLTETGTAPDTSGWGVLGDTAFGLPANLRYPDLVELGEAVEAGGPVPDILFVPCVSEPGTDTVEAAHGAAARALALSQILVEDDRFAYTRLVFVTRGAVGATADDEVEDVAQATVWGLIRSAQSENPGRFTLVDLDGLPASHRALPQALAAGEPQCAIRAGQVRVPRLARAAAPEAPADAPPLGRPGGTVLMTGATGTLGKLFARHLVTAHGVERLLLVSRSGPQAPGAAELEAELTGLGATVTVAACDVADRARLGELLAAVPAEHPLTAVVHAAGITDDGVLNALTPARVTAVLRPKVDAAVALHELTEDLDLSAFVLFSSVAATLGGAGQGNYAAANVFLDSLAQHRRARGLAATSLAWGLWAERSGMAASLDDTQLSRIGRSGVGSLESADGLALFDVTRTLDDATLVPAPLDVSGLRGATTADAVPPLLRGLVRLPARPAAHSGGSGEEPLAQRLAGLDEDDRAAAVLDLVRAQAAAVLGYAAQDEIGAGRAFNDLGFDSLTAIEMRNRMNLVTGLRLPSTLVFDYPTPAALAAHVASLLAGPAAPAGIPGPVRAVDSDEPIAIVGMSCRLPGNVETPEDLWRLVADGVDAITDVPAERGWDIEGLSGGFLAAPGDFDPAFFGISPREAIAMDPQQRLMMESAWEAVEAAGIDPTSLRGSRTGVFVGSSGQDYTGLLQQAEDSNAGYILTGTTASVISGRVSYTFGLEGPAVTVDTACSSSLVALHLAAQALRQDECSLALAGGVMVMATPAGFAGLSGQGGFASDGRCRAFAESADGTGWSEGVGVLLVERLSDARANGHPVLAVLRGSAINQDGASNGLTAPNGPSQQRVIRQALANAGLGTADVDVVEAHGTGTKLGDPIEAQAVLATYGQDRPAARPLLLGSIKSNIGHAQAAAGVTGIIKMVMAMRHGTAPRSLHLDEPTSHVDWTAGAVSLLQEAVPWPETGRPRRAAVSSFGISGTNAHVVLEQGDDAGTEPAARPAADAPATAADEPLIGTPTLPFVLSGGSADALRDQAARLRSHLLAHEDAALADIGWSLATGRARLAHRAALVAGDRDELLHGLAALADGTGAPGLVQGSAPAEPPKVVFAFPGQGAQWAGMALELLDSSPVFAERLRECATALSAHTDWSLLEVLRGEPGAPGFDRVDVVQPALWAVMVSLAELWRAGGVEPAAVVGHSQGEIAAACVAGALSLDDAARVVALRSKAILELSGLGGMASVPEPVDRVRERIARWDGRLSVAAVNGPSSVVVSGDADALDDLLATCTAEGVRAKRIDVDYASHSAHVERIHERLGEVLSGITPRASDVPLHSTVTGELLDTTVMDAEYWYRNLRQTVRLEEATRGLLRSGHSVFVEISPHPVLAVGLQETLDDAQAHGAVLGSLRREDGGPARFLTSLATAYVHGAGLDWTALFAGRDARRADLPTYAFQNRRYWLPIRTGGPGDAASIGLGATDHPMLAAAVTLADTDSHLLTGQLSAQTQRWTADHVVMETILLPGTGFVEMALRAAEQVGCDLVEELTLEAPLVLPERGAIQVQLVVGPPDGTGHRPLTVHSRPADSAAEGPGERPWLRHATGVLAVSDGAPDPGFDFTAWPPPAATALELEGVYEQAALLGFDYGPMFQGLRSAWQSGEDIYAEVALPEDGRAEAADFGLHPALFDAALQAMGLGTFGPGQGRGEDAGKPRLPFAWRGVRVYATGASVLRVRLSPSGANGIAFQVADGTGAPVATVDSLDMRPVDPRQLKTAGHGDHDSLFRLEWAEAPAAAVPTGLHWAVLGADPAPLTAAGVRADTHPDLPALLAEVEKGAPLPDTVVVSLRALTTGGAATDPTGAGTGDATGDIARDAHTVARATLALLQHWLADERLTAARLVIRTSGAVATTAGETVDGLTAAPAWGLVRSAQAEHPDQFVLVDADDSEASWQALPAALTLPEPQFALREGTVLVPRLVRTGPAADPAPDTAFDDRGTVLITGGTGTLGSSLARHLVDRHGVRHLLLLSRQGAAADGAAELLAELRDAGANAHAVACDTADRDQLARVLEDIDDAHPLTAVVHAAGVLDDGVITSLTDERLDAVLRPKVDAAAHLHELTRDSALKAFVMFSSAAGTLGSSGQGNYAAANAFQDALAHHRRAAGLPATTLAWGFWAQASGMTGHLSDAEVRRMSGGGVTGLSTEAGLTLFDLGTAAGEPLLLPVRLDLTALRAQATAGTLPPLMRKLVRAAAPRAAAVDDAAGTGGVGLAQRLAGLSEEDRDRVVLDLVRTHAAAVLGHASAAAVEPDMAFKKLGFDSLIAVDMRNRLNAASGLRLPATLVFDYPTPAELAAYLRSEVVPDAAGASDAPVLAGIDRLENLLAAVGSDDEQRTRITLRLNDMLAKWGDVRLAAEPAAAPKDLDTASDEEIFDFLGKEFGIS</sequence>
<dbReference type="InterPro" id="IPR036736">
    <property type="entry name" value="ACP-like_sf"/>
</dbReference>
<dbReference type="Pfam" id="PF22953">
    <property type="entry name" value="SpnB_Rossmann"/>
    <property type="match status" value="2"/>
</dbReference>
<dbReference type="Pfam" id="PF14765">
    <property type="entry name" value="PS-DH"/>
    <property type="match status" value="2"/>
</dbReference>
<evidence type="ECO:0000256" key="3">
    <source>
        <dbReference type="ARBA" id="ARBA00022450"/>
    </source>
</evidence>
<dbReference type="PROSITE" id="PS00012">
    <property type="entry name" value="PHOSPHOPANTETHEINE"/>
    <property type="match status" value="2"/>
</dbReference>
<evidence type="ECO:0000256" key="1">
    <source>
        <dbReference type="ARBA" id="ARBA00001957"/>
    </source>
</evidence>
<feature type="active site" description="Proton acceptor; for dehydratase activity" evidence="10">
    <location>
        <position position="964"/>
    </location>
</feature>
<dbReference type="Gene3D" id="3.10.129.110">
    <property type="entry name" value="Polyketide synthase dehydratase"/>
    <property type="match status" value="2"/>
</dbReference>
<dbReference type="InterPro" id="IPR013968">
    <property type="entry name" value="PKS_KR"/>
</dbReference>
<dbReference type="InterPro" id="IPR055123">
    <property type="entry name" value="SpnB-like_Rossmann"/>
</dbReference>
<feature type="active site" description="Proton acceptor; for dehydratase activity" evidence="10">
    <location>
        <position position="2722"/>
    </location>
</feature>
<dbReference type="PANTHER" id="PTHR43775">
    <property type="entry name" value="FATTY ACID SYNTHASE"/>
    <property type="match status" value="1"/>
</dbReference>
<feature type="domain" description="Ketosynthase family 3 (KS3)" evidence="12">
    <location>
        <begin position="1792"/>
        <end position="2204"/>
    </location>
</feature>
<dbReference type="Gene3D" id="3.40.50.720">
    <property type="entry name" value="NAD(P)-binding Rossmann-like Domain"/>
    <property type="match status" value="2"/>
</dbReference>
<dbReference type="Pfam" id="PF16197">
    <property type="entry name" value="KAsynt_C_assoc"/>
    <property type="match status" value="1"/>
</dbReference>
<dbReference type="InterPro" id="IPR020807">
    <property type="entry name" value="PKS_DH"/>
</dbReference>
<organism evidence="14 15">
    <name type="scientific">Streptomyces lomondensis</name>
    <dbReference type="NCBI Taxonomy" id="68229"/>
    <lineage>
        <taxon>Bacteria</taxon>
        <taxon>Bacillati</taxon>
        <taxon>Actinomycetota</taxon>
        <taxon>Actinomycetes</taxon>
        <taxon>Kitasatosporales</taxon>
        <taxon>Streptomycetaceae</taxon>
        <taxon>Streptomyces</taxon>
    </lineage>
</organism>
<dbReference type="InterPro" id="IPR050091">
    <property type="entry name" value="PKS_NRPS_Biosynth_Enz"/>
</dbReference>
<dbReference type="Gene3D" id="3.40.366.10">
    <property type="entry name" value="Malonyl-Coenzyme A Acyl Carrier Protein, domain 2"/>
    <property type="match status" value="2"/>
</dbReference>
<dbReference type="Gene3D" id="3.40.47.10">
    <property type="match status" value="2"/>
</dbReference>
<evidence type="ECO:0000259" key="11">
    <source>
        <dbReference type="PROSITE" id="PS50075"/>
    </source>
</evidence>
<dbReference type="InterPro" id="IPR032821">
    <property type="entry name" value="PKS_assoc"/>
</dbReference>
<feature type="active site" description="Proton donor; for dehydratase activity" evidence="10">
    <location>
        <position position="2894"/>
    </location>
</feature>
<dbReference type="SUPFAM" id="SSF51735">
    <property type="entry name" value="NAD(P)-binding Rossmann-fold domains"/>
    <property type="match status" value="4"/>
</dbReference>
<dbReference type="PROSITE" id="PS50075">
    <property type="entry name" value="CARRIER"/>
    <property type="match status" value="2"/>
</dbReference>
<keyword evidence="5" id="KW-0808">Transferase</keyword>
<evidence type="ECO:0000259" key="12">
    <source>
        <dbReference type="PROSITE" id="PS52004"/>
    </source>
</evidence>
<dbReference type="EMBL" id="BMWC01000028">
    <property type="protein sequence ID" value="GGX36689.1"/>
    <property type="molecule type" value="Genomic_DNA"/>
</dbReference>
<dbReference type="InterPro" id="IPR016039">
    <property type="entry name" value="Thiolase-like"/>
</dbReference>
<dbReference type="InterPro" id="IPR016035">
    <property type="entry name" value="Acyl_Trfase/lysoPLipase"/>
</dbReference>
<dbReference type="InterPro" id="IPR016036">
    <property type="entry name" value="Malonyl_transacylase_ACP-bd"/>
</dbReference>
<dbReference type="Proteomes" id="UP000617743">
    <property type="component" value="Unassembled WGS sequence"/>
</dbReference>
<dbReference type="CDD" id="cd00833">
    <property type="entry name" value="PKS"/>
    <property type="match status" value="2"/>
</dbReference>
<keyword evidence="15" id="KW-1185">Reference proteome</keyword>
<dbReference type="SMART" id="SM00823">
    <property type="entry name" value="PKS_PP"/>
    <property type="match status" value="2"/>
</dbReference>
<comment type="cofactor">
    <cofactor evidence="1">
        <name>pantetheine 4'-phosphate</name>
        <dbReference type="ChEBI" id="CHEBI:47942"/>
    </cofactor>
</comment>
<dbReference type="Pfam" id="PF08659">
    <property type="entry name" value="KR"/>
    <property type="match status" value="2"/>
</dbReference>
<dbReference type="InterPro" id="IPR001227">
    <property type="entry name" value="Ac_transferase_dom_sf"/>
</dbReference>
<evidence type="ECO:0000313" key="14">
    <source>
        <dbReference type="EMBL" id="GGX36689.1"/>
    </source>
</evidence>
<feature type="region of interest" description="C-terminal hotdog fold" evidence="10">
    <location>
        <begin position="2833"/>
        <end position="2978"/>
    </location>
</feature>
<dbReference type="Gene3D" id="3.30.70.3290">
    <property type="match status" value="2"/>
</dbReference>
<dbReference type="InterPro" id="IPR014031">
    <property type="entry name" value="Ketoacyl_synth_C"/>
</dbReference>
<dbReference type="SUPFAM" id="SSF47336">
    <property type="entry name" value="ACP-like"/>
    <property type="match status" value="2"/>
</dbReference>
<dbReference type="PROSITE" id="PS52004">
    <property type="entry name" value="KS3_2"/>
    <property type="match status" value="2"/>
</dbReference>
<keyword evidence="6" id="KW-0677">Repeat</keyword>
<dbReference type="SUPFAM" id="SSF53901">
    <property type="entry name" value="Thiolase-like"/>
    <property type="match status" value="2"/>
</dbReference>
<dbReference type="Pfam" id="PF00109">
    <property type="entry name" value="ketoacyl-synt"/>
    <property type="match status" value="2"/>
</dbReference>
<dbReference type="InterPro" id="IPR049900">
    <property type="entry name" value="PKS_mFAS_DH"/>
</dbReference>
<evidence type="ECO:0000256" key="5">
    <source>
        <dbReference type="ARBA" id="ARBA00022679"/>
    </source>
</evidence>
<dbReference type="SMART" id="SM00826">
    <property type="entry name" value="PKS_DH"/>
    <property type="match status" value="2"/>
</dbReference>
<dbReference type="SMART" id="SM00827">
    <property type="entry name" value="PKS_AT"/>
    <property type="match status" value="2"/>
</dbReference>
<dbReference type="InterPro" id="IPR018201">
    <property type="entry name" value="Ketoacyl_synth_AS"/>
</dbReference>
<dbReference type="InterPro" id="IPR042104">
    <property type="entry name" value="PKS_dehydratase_sf"/>
</dbReference>
<proteinExistence type="predicted"/>
<dbReference type="SMART" id="SM00822">
    <property type="entry name" value="PKS_KR"/>
    <property type="match status" value="2"/>
</dbReference>
<dbReference type="InterPro" id="IPR009081">
    <property type="entry name" value="PP-bd_ACP"/>
</dbReference>
<feature type="region of interest" description="N-terminal hotdog fold" evidence="10">
    <location>
        <begin position="2690"/>
        <end position="2819"/>
    </location>
</feature>
<dbReference type="InterPro" id="IPR014043">
    <property type="entry name" value="Acyl_transferase_dom"/>
</dbReference>
<comment type="pathway">
    <text evidence="2">Antibiotic biosynthesis.</text>
</comment>
<dbReference type="InterPro" id="IPR006162">
    <property type="entry name" value="Ppantetheine_attach_site"/>
</dbReference>
<dbReference type="InterPro" id="IPR020841">
    <property type="entry name" value="PKS_Beta-ketoAc_synthase_dom"/>
</dbReference>
<evidence type="ECO:0000256" key="6">
    <source>
        <dbReference type="ARBA" id="ARBA00022737"/>
    </source>
</evidence>
<evidence type="ECO:0000256" key="9">
    <source>
        <dbReference type="ARBA" id="ARBA00023315"/>
    </source>
</evidence>
<dbReference type="InterPro" id="IPR036291">
    <property type="entry name" value="NAD(P)-bd_dom_sf"/>
</dbReference>
<dbReference type="InterPro" id="IPR020806">
    <property type="entry name" value="PKS_PP-bd"/>
</dbReference>
<keyword evidence="8" id="KW-0511">Multifunctional enzyme</keyword>
<feature type="domain" description="PKS/mFAS DH" evidence="13">
    <location>
        <begin position="932"/>
        <end position="1212"/>
    </location>
</feature>
<feature type="region of interest" description="C-terminal hotdog fold" evidence="10">
    <location>
        <begin position="1071"/>
        <end position="1212"/>
    </location>
</feature>
<dbReference type="Pfam" id="PF00698">
    <property type="entry name" value="Acyl_transf_1"/>
    <property type="match status" value="2"/>
</dbReference>
<feature type="domain" description="Carrier" evidence="11">
    <location>
        <begin position="3485"/>
        <end position="3560"/>
    </location>
</feature>
<dbReference type="PROSITE" id="PS52019">
    <property type="entry name" value="PKS_MFAS_DH"/>
    <property type="match status" value="2"/>
</dbReference>
<dbReference type="Pfam" id="PF22336">
    <property type="entry name" value="RhiE-like_linker"/>
    <property type="match status" value="1"/>
</dbReference>
<evidence type="ECO:0000313" key="15">
    <source>
        <dbReference type="Proteomes" id="UP000617743"/>
    </source>
</evidence>
<keyword evidence="9" id="KW-0012">Acyltransferase</keyword>
<dbReference type="Pfam" id="PF00550">
    <property type="entry name" value="PP-binding"/>
    <property type="match status" value="2"/>
</dbReference>
<dbReference type="InterPro" id="IPR015083">
    <property type="entry name" value="NorB/c/GfsB-D-like_docking"/>
</dbReference>
<dbReference type="Pfam" id="PF02801">
    <property type="entry name" value="Ketoacyl-synt_C"/>
    <property type="match status" value="2"/>
</dbReference>
<dbReference type="Gene3D" id="1.10.1200.10">
    <property type="entry name" value="ACP-like"/>
    <property type="match status" value="2"/>
</dbReference>
<evidence type="ECO:0000256" key="10">
    <source>
        <dbReference type="PROSITE-ProRule" id="PRU01363"/>
    </source>
</evidence>
<dbReference type="InterPro" id="IPR057326">
    <property type="entry name" value="KR_dom"/>
</dbReference>
<dbReference type="InterPro" id="IPR054514">
    <property type="entry name" value="RhiE-like_linker"/>
</dbReference>
<evidence type="ECO:0000256" key="7">
    <source>
        <dbReference type="ARBA" id="ARBA00023194"/>
    </source>
</evidence>
<dbReference type="InterPro" id="IPR014030">
    <property type="entry name" value="Ketoacyl_synth_N"/>
</dbReference>